<name>A0A9D4I5B0_DREPO</name>
<dbReference type="Proteomes" id="UP000828390">
    <property type="component" value="Unassembled WGS sequence"/>
</dbReference>
<reference evidence="1" key="2">
    <citation type="submission" date="2020-11" db="EMBL/GenBank/DDBJ databases">
        <authorList>
            <person name="McCartney M.A."/>
            <person name="Auch B."/>
            <person name="Kono T."/>
            <person name="Mallez S."/>
            <person name="Becker A."/>
            <person name="Gohl D.M."/>
            <person name="Silverstein K.A.T."/>
            <person name="Koren S."/>
            <person name="Bechman K.B."/>
            <person name="Herman A."/>
            <person name="Abrahante J.E."/>
            <person name="Garbe J."/>
        </authorList>
    </citation>
    <scope>NUCLEOTIDE SEQUENCE</scope>
    <source>
        <strain evidence="1">Duluth1</strain>
        <tissue evidence="1">Whole animal</tissue>
    </source>
</reference>
<proteinExistence type="predicted"/>
<dbReference type="PANTHER" id="PTHR34305:SF1">
    <property type="entry name" value="SWIM-TYPE DOMAIN-CONTAINING PROTEIN"/>
    <property type="match status" value="1"/>
</dbReference>
<protein>
    <recommendedName>
        <fullName evidence="3">Transposase</fullName>
    </recommendedName>
</protein>
<comment type="caution">
    <text evidence="1">The sequence shown here is derived from an EMBL/GenBank/DDBJ whole genome shotgun (WGS) entry which is preliminary data.</text>
</comment>
<organism evidence="1 2">
    <name type="scientific">Dreissena polymorpha</name>
    <name type="common">Zebra mussel</name>
    <name type="synonym">Mytilus polymorpha</name>
    <dbReference type="NCBI Taxonomy" id="45954"/>
    <lineage>
        <taxon>Eukaryota</taxon>
        <taxon>Metazoa</taxon>
        <taxon>Spiralia</taxon>
        <taxon>Lophotrochozoa</taxon>
        <taxon>Mollusca</taxon>
        <taxon>Bivalvia</taxon>
        <taxon>Autobranchia</taxon>
        <taxon>Heteroconchia</taxon>
        <taxon>Euheterodonta</taxon>
        <taxon>Imparidentia</taxon>
        <taxon>Neoheterodontei</taxon>
        <taxon>Myida</taxon>
        <taxon>Dreissenoidea</taxon>
        <taxon>Dreissenidae</taxon>
        <taxon>Dreissena</taxon>
    </lineage>
</organism>
<dbReference type="PANTHER" id="PTHR34305">
    <property type="entry name" value="EXPRESSED PROTEIN"/>
    <property type="match status" value="1"/>
</dbReference>
<keyword evidence="2" id="KW-1185">Reference proteome</keyword>
<sequence>MRPILRELVEKAKYPFRGSTHELLSCNDDCPCTGEGRFPTLPKLFHRGSYVLDNKNKTSDSGCRQKGFSHPSLTPGLFTISCVHGICYGFHIMEDVESPNIPFTIMRTRFNTAPKLVIYDNACNLHKYCLNRDHFFFRDSWCVVDRFHWVNHAVTRVIFCQHMSNTTRSTHRWQNKGMPR</sequence>
<reference evidence="1" key="1">
    <citation type="journal article" date="2019" name="bioRxiv">
        <title>The Genome of the Zebra Mussel, Dreissena polymorpha: A Resource for Invasive Species Research.</title>
        <authorList>
            <person name="McCartney M.A."/>
            <person name="Auch B."/>
            <person name="Kono T."/>
            <person name="Mallez S."/>
            <person name="Zhang Y."/>
            <person name="Obille A."/>
            <person name="Becker A."/>
            <person name="Abrahante J.E."/>
            <person name="Garbe J."/>
            <person name="Badalamenti J.P."/>
            <person name="Herman A."/>
            <person name="Mangelson H."/>
            <person name="Liachko I."/>
            <person name="Sullivan S."/>
            <person name="Sone E.D."/>
            <person name="Koren S."/>
            <person name="Silverstein K.A.T."/>
            <person name="Beckman K.B."/>
            <person name="Gohl D.M."/>
        </authorList>
    </citation>
    <scope>NUCLEOTIDE SEQUENCE</scope>
    <source>
        <strain evidence="1">Duluth1</strain>
        <tissue evidence="1">Whole animal</tissue>
    </source>
</reference>
<evidence type="ECO:0000313" key="2">
    <source>
        <dbReference type="Proteomes" id="UP000828390"/>
    </source>
</evidence>
<dbReference type="AlphaFoldDB" id="A0A9D4I5B0"/>
<evidence type="ECO:0008006" key="3">
    <source>
        <dbReference type="Google" id="ProtNLM"/>
    </source>
</evidence>
<evidence type="ECO:0000313" key="1">
    <source>
        <dbReference type="EMBL" id="KAH3748704.1"/>
    </source>
</evidence>
<gene>
    <name evidence="1" type="ORF">DPMN_183154</name>
</gene>
<dbReference type="EMBL" id="JAIWYP010000010">
    <property type="protein sequence ID" value="KAH3748704.1"/>
    <property type="molecule type" value="Genomic_DNA"/>
</dbReference>
<accession>A0A9D4I5B0</accession>